<name>A0AAE0KNA7_9CHLO</name>
<dbReference type="AlphaFoldDB" id="A0AAE0KNA7"/>
<dbReference type="EMBL" id="LGRX02023253">
    <property type="protein sequence ID" value="KAK3254719.1"/>
    <property type="molecule type" value="Genomic_DNA"/>
</dbReference>
<reference evidence="2 3" key="1">
    <citation type="journal article" date="2015" name="Genome Biol. Evol.">
        <title>Comparative Genomics of a Bacterivorous Green Alga Reveals Evolutionary Causalities and Consequences of Phago-Mixotrophic Mode of Nutrition.</title>
        <authorList>
            <person name="Burns J.A."/>
            <person name="Paasch A."/>
            <person name="Narechania A."/>
            <person name="Kim E."/>
        </authorList>
    </citation>
    <scope>NUCLEOTIDE SEQUENCE [LARGE SCALE GENOMIC DNA]</scope>
    <source>
        <strain evidence="2 3">PLY_AMNH</strain>
    </source>
</reference>
<evidence type="ECO:0000313" key="3">
    <source>
        <dbReference type="Proteomes" id="UP001190700"/>
    </source>
</evidence>
<dbReference type="Proteomes" id="UP001190700">
    <property type="component" value="Unassembled WGS sequence"/>
</dbReference>
<proteinExistence type="predicted"/>
<feature type="region of interest" description="Disordered" evidence="1">
    <location>
        <begin position="95"/>
        <end position="118"/>
    </location>
</feature>
<evidence type="ECO:0000256" key="1">
    <source>
        <dbReference type="SAM" id="MobiDB-lite"/>
    </source>
</evidence>
<gene>
    <name evidence="2" type="ORF">CYMTET_36075</name>
</gene>
<accession>A0AAE0KNA7</accession>
<comment type="caution">
    <text evidence="2">The sequence shown here is derived from an EMBL/GenBank/DDBJ whole genome shotgun (WGS) entry which is preliminary data.</text>
</comment>
<protein>
    <submittedName>
        <fullName evidence="2">Uncharacterized protein</fullName>
    </submittedName>
</protein>
<keyword evidence="3" id="KW-1185">Reference proteome</keyword>
<evidence type="ECO:0000313" key="2">
    <source>
        <dbReference type="EMBL" id="KAK3254719.1"/>
    </source>
</evidence>
<sequence length="118" mass="13025">MSSLRSRPTPISRFATSVEFHANYDAWVSTPVRASQREEFVDKLDFAFSYGEELSKLLRAHGFKANVRLTLDGPDVESDFDVLLANMSHVFGRRDESSLARLSEPASSGGGSAVDPMQ</sequence>
<organism evidence="2 3">
    <name type="scientific">Cymbomonas tetramitiformis</name>
    <dbReference type="NCBI Taxonomy" id="36881"/>
    <lineage>
        <taxon>Eukaryota</taxon>
        <taxon>Viridiplantae</taxon>
        <taxon>Chlorophyta</taxon>
        <taxon>Pyramimonadophyceae</taxon>
        <taxon>Pyramimonadales</taxon>
        <taxon>Pyramimonadaceae</taxon>
        <taxon>Cymbomonas</taxon>
    </lineage>
</organism>